<reference evidence="1 2" key="1">
    <citation type="submission" date="2016-10" db="EMBL/GenBank/DDBJ databases">
        <authorList>
            <person name="de Groot N.N."/>
        </authorList>
    </citation>
    <scope>NUCLEOTIDE SEQUENCE [LARGE SCALE GENOMIC DNA]</scope>
    <source>
        <strain evidence="2">EB21,IBRC-M 10013,KCTC 4048</strain>
    </source>
</reference>
<name>A0A1H0AGH8_9EURY</name>
<evidence type="ECO:0000313" key="2">
    <source>
        <dbReference type="Proteomes" id="UP000199370"/>
    </source>
</evidence>
<sequence length="65" mass="7444">MNSVFVRASRLYDAHTGETTRWDWPRSGERVDAFTDPVSGEYELKLVAPESGSWVEAADAWEVRR</sequence>
<keyword evidence="2" id="KW-1185">Reference proteome</keyword>
<dbReference type="STRING" id="996166.SAMN05192554_1273"/>
<evidence type="ECO:0000313" key="1">
    <source>
        <dbReference type="EMBL" id="SDN32411.1"/>
    </source>
</evidence>
<dbReference type="RefSeq" id="WP_089735898.1">
    <property type="nucleotide sequence ID" value="NZ_FNIA01000027.1"/>
</dbReference>
<dbReference type="Proteomes" id="UP000199370">
    <property type="component" value="Unassembled WGS sequence"/>
</dbReference>
<proteinExistence type="predicted"/>
<gene>
    <name evidence="1" type="ORF">SAMN05192554_1273</name>
</gene>
<protein>
    <submittedName>
        <fullName evidence="1">Uncharacterized protein</fullName>
    </submittedName>
</protein>
<organism evidence="1 2">
    <name type="scientific">Haloarchaeobius iranensis</name>
    <dbReference type="NCBI Taxonomy" id="996166"/>
    <lineage>
        <taxon>Archaea</taxon>
        <taxon>Methanobacteriati</taxon>
        <taxon>Methanobacteriota</taxon>
        <taxon>Stenosarchaea group</taxon>
        <taxon>Halobacteria</taxon>
        <taxon>Halobacteriales</taxon>
        <taxon>Halorubellaceae</taxon>
        <taxon>Haloarchaeobius</taxon>
    </lineage>
</organism>
<dbReference type="AlphaFoldDB" id="A0A1H0AGH8"/>
<accession>A0A1H0AGH8</accession>
<dbReference type="EMBL" id="FNIA01000027">
    <property type="protein sequence ID" value="SDN32411.1"/>
    <property type="molecule type" value="Genomic_DNA"/>
</dbReference>